<dbReference type="SUPFAM" id="SSF55136">
    <property type="entry name" value="Probable bacterial effector-binding domain"/>
    <property type="match status" value="1"/>
</dbReference>
<dbReference type="Gene3D" id="3.20.80.10">
    <property type="entry name" value="Regulatory factor, effector binding domain"/>
    <property type="match status" value="1"/>
</dbReference>
<dbReference type="InterPro" id="IPR008319">
    <property type="entry name" value="GyrI-like_CCH_Lin2189-like"/>
</dbReference>
<dbReference type="PIRSF" id="PIRSF031644">
    <property type="entry name" value="UCP031644"/>
    <property type="match status" value="1"/>
</dbReference>
<feature type="domain" description="GyrI-like small molecule binding" evidence="1">
    <location>
        <begin position="19"/>
        <end position="196"/>
    </location>
</feature>
<dbReference type="InterPro" id="IPR029442">
    <property type="entry name" value="GyrI-like"/>
</dbReference>
<comment type="caution">
    <text evidence="2">The sequence shown here is derived from an EMBL/GenBank/DDBJ whole genome shotgun (WGS) entry which is preliminary data.</text>
</comment>
<dbReference type="Proteomes" id="UP000070096">
    <property type="component" value="Unassembled WGS sequence"/>
</dbReference>
<protein>
    <recommendedName>
        <fullName evidence="1">GyrI-like small molecule binding domain-containing protein</fullName>
    </recommendedName>
</protein>
<dbReference type="EMBL" id="LQRC01000144">
    <property type="protein sequence ID" value="KXT71844.1"/>
    <property type="molecule type" value="Genomic_DNA"/>
</dbReference>
<proteinExistence type="predicted"/>
<evidence type="ECO:0000313" key="2">
    <source>
        <dbReference type="EMBL" id="KXT71844.1"/>
    </source>
</evidence>
<gene>
    <name evidence="2" type="ORF">SGODD07_00975</name>
</gene>
<dbReference type="AlphaFoldDB" id="A0A139N7T7"/>
<accession>A0A139N7T7</accession>
<dbReference type="Pfam" id="PF06445">
    <property type="entry name" value="GyrI-like"/>
    <property type="match status" value="1"/>
</dbReference>
<reference evidence="2 3" key="1">
    <citation type="submission" date="2016-01" db="EMBL/GenBank/DDBJ databases">
        <title>Highly variable Streptococcus oralis are common among viridans streptococci isolated from primates.</title>
        <authorList>
            <person name="Denapaite D."/>
            <person name="Rieger M."/>
            <person name="Koendgen S."/>
            <person name="Brueckner R."/>
            <person name="Ochigava I."/>
            <person name="Kappeler P."/>
            <person name="Maetz-Rensing K."/>
            <person name="Leendertz F."/>
            <person name="Hakenbeck R."/>
        </authorList>
    </citation>
    <scope>NUCLEOTIDE SEQUENCE [LARGE SCALE GENOMIC DNA]</scope>
    <source>
        <strain evidence="2 3">DD07</strain>
    </source>
</reference>
<organism evidence="2 3">
    <name type="scientific">Streptococcus gordonii</name>
    <dbReference type="NCBI Taxonomy" id="1302"/>
    <lineage>
        <taxon>Bacteria</taxon>
        <taxon>Bacillati</taxon>
        <taxon>Bacillota</taxon>
        <taxon>Bacilli</taxon>
        <taxon>Lactobacillales</taxon>
        <taxon>Streptococcaceae</taxon>
        <taxon>Streptococcus</taxon>
    </lineage>
</organism>
<name>A0A139N7T7_STRGN</name>
<dbReference type="PATRIC" id="fig|1302.21.peg.1090"/>
<sequence length="201" mass="23479">MKYEWRKAEKSLYGVKASPKVVDIPQQSFIMLDGTGNPNLPGFTEEVSALYALAYAIKMDYKKTHTNQEIQDFTVYPLEGIWQQKEQGELVKEELIYTIMIAQPSFISKEMVKEALEKVKVKKPNPHYEKIRFETVKEGKCLTMLHLGSFDSEPLSFAKMDEFCKENSLNRRSLFHREIYLNNLNRTSPDKLKTILRYQVK</sequence>
<evidence type="ECO:0000313" key="3">
    <source>
        <dbReference type="Proteomes" id="UP000070096"/>
    </source>
</evidence>
<evidence type="ECO:0000259" key="1">
    <source>
        <dbReference type="Pfam" id="PF06445"/>
    </source>
</evidence>
<dbReference type="InterPro" id="IPR011256">
    <property type="entry name" value="Reg_factor_effector_dom_sf"/>
</dbReference>